<protein>
    <recommendedName>
        <fullName evidence="4">DUF2269 family protein</fullName>
    </recommendedName>
</protein>
<gene>
    <name evidence="2" type="ORF">FPL14_05640</name>
</gene>
<feature type="transmembrane region" description="Helical" evidence="1">
    <location>
        <begin position="6"/>
        <end position="29"/>
    </location>
</feature>
<feature type="transmembrane region" description="Helical" evidence="1">
    <location>
        <begin position="121"/>
        <end position="139"/>
    </location>
</feature>
<dbReference type="AlphaFoldDB" id="A0A7G5BUV7"/>
<reference evidence="2 3" key="1">
    <citation type="submission" date="2019-07" db="EMBL/GenBank/DDBJ databases">
        <authorList>
            <person name="Kim J.K."/>
            <person name="Cheong H.-M."/>
            <person name="Choi Y."/>
            <person name="Hwang K.J."/>
            <person name="Lee S."/>
            <person name="Choi C."/>
        </authorList>
    </citation>
    <scope>NUCLEOTIDE SEQUENCE [LARGE SCALE GENOMIC DNA]</scope>
    <source>
        <strain evidence="2 3">KS 22</strain>
    </source>
</reference>
<dbReference type="KEGG" id="cchl:FPL14_05640"/>
<name>A0A7G5BUV7_9BACL</name>
<dbReference type="Proteomes" id="UP000515679">
    <property type="component" value="Chromosome"/>
</dbReference>
<keyword evidence="1" id="KW-1133">Transmembrane helix</keyword>
<dbReference type="InterPro" id="IPR018729">
    <property type="entry name" value="DUF2269_transmembrane"/>
</dbReference>
<dbReference type="RefSeq" id="WP_182302098.1">
    <property type="nucleotide sequence ID" value="NZ_CP041969.1"/>
</dbReference>
<evidence type="ECO:0008006" key="4">
    <source>
        <dbReference type="Google" id="ProtNLM"/>
    </source>
</evidence>
<accession>A0A7G5BUV7</accession>
<feature type="transmembrane region" description="Helical" evidence="1">
    <location>
        <begin position="78"/>
        <end position="101"/>
    </location>
</feature>
<keyword evidence="3" id="KW-1185">Reference proteome</keyword>
<evidence type="ECO:0000313" key="2">
    <source>
        <dbReference type="EMBL" id="QMV40741.1"/>
    </source>
</evidence>
<proteinExistence type="predicted"/>
<dbReference type="EMBL" id="CP041969">
    <property type="protein sequence ID" value="QMV40741.1"/>
    <property type="molecule type" value="Genomic_DNA"/>
</dbReference>
<evidence type="ECO:0000313" key="3">
    <source>
        <dbReference type="Proteomes" id="UP000515679"/>
    </source>
</evidence>
<dbReference type="Pfam" id="PF10027">
    <property type="entry name" value="DUF2269"/>
    <property type="match status" value="1"/>
</dbReference>
<keyword evidence="1" id="KW-0812">Transmembrane</keyword>
<sequence>MFTVMLFLHIVGAVGMGIYAIMPFVVGKFKQLSGAAQEGLASGIITGGRLGQYSLVLQLLTGGYLISNAPGDAKYTVAWMVIVIVLFVIIGALSGIVQAPLKRIAAAAANGQSASSDISRVQVLSTILFVLFLVIIWFMQDPAYRID</sequence>
<evidence type="ECO:0000256" key="1">
    <source>
        <dbReference type="SAM" id="Phobius"/>
    </source>
</evidence>
<organism evidence="2 3">
    <name type="scientific">Cohnella cholangitidis</name>
    <dbReference type="NCBI Taxonomy" id="2598458"/>
    <lineage>
        <taxon>Bacteria</taxon>
        <taxon>Bacillati</taxon>
        <taxon>Bacillota</taxon>
        <taxon>Bacilli</taxon>
        <taxon>Bacillales</taxon>
        <taxon>Paenibacillaceae</taxon>
        <taxon>Cohnella</taxon>
    </lineage>
</organism>
<keyword evidence="1" id="KW-0472">Membrane</keyword>